<dbReference type="OrthoDB" id="9807064at2"/>
<evidence type="ECO:0000256" key="2">
    <source>
        <dbReference type="ARBA" id="ARBA00023267"/>
    </source>
</evidence>
<dbReference type="GO" id="GO:0004077">
    <property type="term" value="F:biotin--[biotin carboxyl-carrier protein] ligase activity"/>
    <property type="evidence" value="ECO:0007669"/>
    <property type="project" value="UniProtKB-EC"/>
</dbReference>
<evidence type="ECO:0000313" key="6">
    <source>
        <dbReference type="EMBL" id="PJJ58511.1"/>
    </source>
</evidence>
<comment type="caution">
    <text evidence="6">The sequence shown here is derived from an EMBL/GenBank/DDBJ whole genome shotgun (WGS) entry which is preliminary data.</text>
</comment>
<reference evidence="6 7" key="1">
    <citation type="submission" date="2017-11" db="EMBL/GenBank/DDBJ databases">
        <title>Genomic Encyclopedia of Archaeal and Bacterial Type Strains, Phase II (KMG-II): From Individual Species to Whole Genera.</title>
        <authorList>
            <person name="Goeker M."/>
        </authorList>
    </citation>
    <scope>NUCLEOTIDE SEQUENCE [LARGE SCALE GENOMIC DNA]</scope>
    <source>
        <strain evidence="6 7">DSM 27763</strain>
    </source>
</reference>
<protein>
    <recommendedName>
        <fullName evidence="3">biotin--[biotin carboxyl-carrier protein] ligase</fullName>
        <ecNumber evidence="3">6.3.4.15</ecNumber>
    </recommendedName>
</protein>
<dbReference type="PANTHER" id="PTHR12835">
    <property type="entry name" value="BIOTIN PROTEIN LIGASE"/>
    <property type="match status" value="1"/>
</dbReference>
<keyword evidence="1 6" id="KW-0436">Ligase</keyword>
<keyword evidence="7" id="KW-1185">Reference proteome</keyword>
<evidence type="ECO:0000256" key="1">
    <source>
        <dbReference type="ARBA" id="ARBA00022598"/>
    </source>
</evidence>
<dbReference type="CDD" id="cd16442">
    <property type="entry name" value="BPL"/>
    <property type="match status" value="1"/>
</dbReference>
<dbReference type="PROSITE" id="PS51733">
    <property type="entry name" value="BPL_LPL_CATALYTIC"/>
    <property type="match status" value="1"/>
</dbReference>
<evidence type="ECO:0000313" key="7">
    <source>
        <dbReference type="Proteomes" id="UP000230842"/>
    </source>
</evidence>
<name>A0A2M9BKP9_9ACTN</name>
<dbReference type="InterPro" id="IPR004143">
    <property type="entry name" value="BPL_LPL_catalytic"/>
</dbReference>
<dbReference type="InterPro" id="IPR004408">
    <property type="entry name" value="Biotin_CoA_COase_ligase"/>
</dbReference>
<dbReference type="Proteomes" id="UP000230842">
    <property type="component" value="Unassembled WGS sequence"/>
</dbReference>
<organism evidence="6 7">
    <name type="scientific">Mumia flava</name>
    <dbReference type="NCBI Taxonomy" id="1348852"/>
    <lineage>
        <taxon>Bacteria</taxon>
        <taxon>Bacillati</taxon>
        <taxon>Actinomycetota</taxon>
        <taxon>Actinomycetes</taxon>
        <taxon>Propionibacteriales</taxon>
        <taxon>Nocardioidaceae</taxon>
        <taxon>Mumia</taxon>
    </lineage>
</organism>
<dbReference type="Pfam" id="PF03099">
    <property type="entry name" value="BPL_LplA_LipB"/>
    <property type="match status" value="1"/>
</dbReference>
<feature type="region of interest" description="Disordered" evidence="4">
    <location>
        <begin position="1"/>
        <end position="23"/>
    </location>
</feature>
<gene>
    <name evidence="6" type="ORF">CLV56_2762</name>
</gene>
<dbReference type="EC" id="6.3.4.15" evidence="3"/>
<evidence type="ECO:0000256" key="3">
    <source>
        <dbReference type="ARBA" id="ARBA00024227"/>
    </source>
</evidence>
<dbReference type="EMBL" id="PGEZ01000001">
    <property type="protein sequence ID" value="PJJ58511.1"/>
    <property type="molecule type" value="Genomic_DNA"/>
</dbReference>
<feature type="domain" description="BPL/LPL catalytic" evidence="5">
    <location>
        <begin position="45"/>
        <end position="225"/>
    </location>
</feature>
<dbReference type="PANTHER" id="PTHR12835:SF5">
    <property type="entry name" value="BIOTIN--PROTEIN LIGASE"/>
    <property type="match status" value="1"/>
</dbReference>
<evidence type="ECO:0000256" key="4">
    <source>
        <dbReference type="SAM" id="MobiDB-lite"/>
    </source>
</evidence>
<dbReference type="NCBIfam" id="TIGR00121">
    <property type="entry name" value="birA_ligase"/>
    <property type="match status" value="1"/>
</dbReference>
<dbReference type="SUPFAM" id="SSF55681">
    <property type="entry name" value="Class II aaRS and biotin synthetases"/>
    <property type="match status" value="1"/>
</dbReference>
<dbReference type="Gene3D" id="2.30.30.100">
    <property type="match status" value="1"/>
</dbReference>
<sequence>MHRRASRRAGCDTLSSVTDDAHDRSPLDAEAVAAALRTPGSWWRDVRIVAESASTNADLRALAAAGAPEGTLVSTDHQTAGRGRLDRGWETPWGSALATSVLLRPDVPAERWTWLPLLTGVAVVDALADVGVDVLLKWPNDVVAADDRKIAGILLERVETPSGPAAVVGCGINVTVRADEIGVPTAVSLADLGATSTDRTTLLVAYASALERRYAGWAAAGGDPAAGLRDAYLAVSATVGRPVRATFADGSTLEGDAVGIDTGGRVEIAAAGRVSPVSAGDVVHLRPRT</sequence>
<dbReference type="InterPro" id="IPR045864">
    <property type="entry name" value="aa-tRNA-synth_II/BPL/LPL"/>
</dbReference>
<accession>A0A2M9BKP9</accession>
<evidence type="ECO:0000259" key="5">
    <source>
        <dbReference type="PROSITE" id="PS51733"/>
    </source>
</evidence>
<dbReference type="InterPro" id="IPR003142">
    <property type="entry name" value="BPL_C"/>
</dbReference>
<dbReference type="Pfam" id="PF02237">
    <property type="entry name" value="BPL_C"/>
    <property type="match status" value="1"/>
</dbReference>
<dbReference type="AlphaFoldDB" id="A0A2M9BKP9"/>
<dbReference type="GO" id="GO:0005737">
    <property type="term" value="C:cytoplasm"/>
    <property type="evidence" value="ECO:0007669"/>
    <property type="project" value="TreeGrafter"/>
</dbReference>
<dbReference type="Gene3D" id="3.30.930.10">
    <property type="entry name" value="Bira Bifunctional Protein, Domain 2"/>
    <property type="match status" value="1"/>
</dbReference>
<keyword evidence="2" id="KW-0092">Biotin</keyword>
<proteinExistence type="predicted"/>